<sequence length="225" mass="23854">MSAGSEQQIFGERNTGLPSSAIALPFLIFGRKALCYIQPANVGDGPTAHASLNQIRTAANTIILTCVADADSRGGIAINIGGDDNLGIIVGTYQPDVQCMSAVPMRSTKSCLDILADMPATTDTRIFGEVWQAGVQEVLPIEYQSSDGLCILKIYTNGKTDSTSWYKIWQAAEATYAVCNKAQGRSGEEGNIFMLLTASSTELPNNGSQAIELLNTTSTFITGTS</sequence>
<dbReference type="EMBL" id="JAFEKC020000021">
    <property type="protein sequence ID" value="KAK0508082.1"/>
    <property type="molecule type" value="Genomic_DNA"/>
</dbReference>
<organism evidence="1 2">
    <name type="scientific">Cladonia borealis</name>
    <dbReference type="NCBI Taxonomy" id="184061"/>
    <lineage>
        <taxon>Eukaryota</taxon>
        <taxon>Fungi</taxon>
        <taxon>Dikarya</taxon>
        <taxon>Ascomycota</taxon>
        <taxon>Pezizomycotina</taxon>
        <taxon>Lecanoromycetes</taxon>
        <taxon>OSLEUM clade</taxon>
        <taxon>Lecanoromycetidae</taxon>
        <taxon>Lecanorales</taxon>
        <taxon>Lecanorineae</taxon>
        <taxon>Cladoniaceae</taxon>
        <taxon>Cladonia</taxon>
    </lineage>
</organism>
<evidence type="ECO:0000313" key="1">
    <source>
        <dbReference type="EMBL" id="KAK0508082.1"/>
    </source>
</evidence>
<accession>A0AA39QRX2</accession>
<dbReference type="AlphaFoldDB" id="A0AA39QRX2"/>
<comment type="caution">
    <text evidence="1">The sequence shown here is derived from an EMBL/GenBank/DDBJ whole genome shotgun (WGS) entry which is preliminary data.</text>
</comment>
<name>A0AA39QRX2_9LECA</name>
<evidence type="ECO:0000313" key="2">
    <source>
        <dbReference type="Proteomes" id="UP001166286"/>
    </source>
</evidence>
<protein>
    <submittedName>
        <fullName evidence="1">Uncharacterized protein</fullName>
    </submittedName>
</protein>
<keyword evidence="2" id="KW-1185">Reference proteome</keyword>
<proteinExistence type="predicted"/>
<reference evidence="1" key="1">
    <citation type="submission" date="2023-03" db="EMBL/GenBank/DDBJ databases">
        <title>Complete genome of Cladonia borealis.</title>
        <authorList>
            <person name="Park H."/>
        </authorList>
    </citation>
    <scope>NUCLEOTIDE SEQUENCE</scope>
    <source>
        <strain evidence="1">ANT050790</strain>
    </source>
</reference>
<dbReference type="Proteomes" id="UP001166286">
    <property type="component" value="Unassembled WGS sequence"/>
</dbReference>
<gene>
    <name evidence="1" type="ORF">JMJ35_009166</name>
</gene>